<sequence>ILSGIDSQRYADGNRQELPDYVMTLMRGAFWMLMKAHHAASYPPDHVTALVCSSLMVEPGLVVVACRALRDEQDAAIRNYMVNLDFADSRR</sequence>
<organism evidence="1 2">
    <name type="scientific">Durusdinium trenchii</name>
    <dbReference type="NCBI Taxonomy" id="1381693"/>
    <lineage>
        <taxon>Eukaryota</taxon>
        <taxon>Sar</taxon>
        <taxon>Alveolata</taxon>
        <taxon>Dinophyceae</taxon>
        <taxon>Suessiales</taxon>
        <taxon>Symbiodiniaceae</taxon>
        <taxon>Durusdinium</taxon>
    </lineage>
</organism>
<dbReference type="EMBL" id="CAXAMN010016513">
    <property type="protein sequence ID" value="CAK9048361.1"/>
    <property type="molecule type" value="Genomic_DNA"/>
</dbReference>
<feature type="non-terminal residue" evidence="1">
    <location>
        <position position="91"/>
    </location>
</feature>
<feature type="non-terminal residue" evidence="1">
    <location>
        <position position="1"/>
    </location>
</feature>
<dbReference type="Proteomes" id="UP001642484">
    <property type="component" value="Unassembled WGS sequence"/>
</dbReference>
<protein>
    <submittedName>
        <fullName evidence="1">Uncharacterized protein</fullName>
    </submittedName>
</protein>
<proteinExistence type="predicted"/>
<reference evidence="1 2" key="1">
    <citation type="submission" date="2024-02" db="EMBL/GenBank/DDBJ databases">
        <authorList>
            <person name="Chen Y."/>
            <person name="Shah S."/>
            <person name="Dougan E. K."/>
            <person name="Thang M."/>
            <person name="Chan C."/>
        </authorList>
    </citation>
    <scope>NUCLEOTIDE SEQUENCE [LARGE SCALE GENOMIC DNA]</scope>
</reference>
<evidence type="ECO:0000313" key="1">
    <source>
        <dbReference type="EMBL" id="CAK9048361.1"/>
    </source>
</evidence>
<gene>
    <name evidence="1" type="ORF">CCMP2556_LOCUS24916</name>
</gene>
<keyword evidence="2" id="KW-1185">Reference proteome</keyword>
<evidence type="ECO:0000313" key="2">
    <source>
        <dbReference type="Proteomes" id="UP001642484"/>
    </source>
</evidence>
<comment type="caution">
    <text evidence="1">The sequence shown here is derived from an EMBL/GenBank/DDBJ whole genome shotgun (WGS) entry which is preliminary data.</text>
</comment>
<name>A0ABP0MA37_9DINO</name>
<accession>A0ABP0MA37</accession>